<proteinExistence type="predicted"/>
<gene>
    <name evidence="2" type="ORF">MA16_Dca012711</name>
</gene>
<reference evidence="2 3" key="1">
    <citation type="journal article" date="2016" name="Sci. Rep.">
        <title>The Dendrobium catenatum Lindl. genome sequence provides insights into polysaccharide synthase, floral development and adaptive evolution.</title>
        <authorList>
            <person name="Zhang G.Q."/>
            <person name="Xu Q."/>
            <person name="Bian C."/>
            <person name="Tsai W.C."/>
            <person name="Yeh C.M."/>
            <person name="Liu K.W."/>
            <person name="Yoshida K."/>
            <person name="Zhang L.S."/>
            <person name="Chang S.B."/>
            <person name="Chen F."/>
            <person name="Shi Y."/>
            <person name="Su Y.Y."/>
            <person name="Zhang Y.Q."/>
            <person name="Chen L.J."/>
            <person name="Yin Y."/>
            <person name="Lin M."/>
            <person name="Huang H."/>
            <person name="Deng H."/>
            <person name="Wang Z.W."/>
            <person name="Zhu S.L."/>
            <person name="Zhao X."/>
            <person name="Deng C."/>
            <person name="Niu S.C."/>
            <person name="Huang J."/>
            <person name="Wang M."/>
            <person name="Liu G.H."/>
            <person name="Yang H.J."/>
            <person name="Xiao X.J."/>
            <person name="Hsiao Y.Y."/>
            <person name="Wu W.L."/>
            <person name="Chen Y.Y."/>
            <person name="Mitsuda N."/>
            <person name="Ohme-Takagi M."/>
            <person name="Luo Y.B."/>
            <person name="Van de Peer Y."/>
            <person name="Liu Z.J."/>
        </authorList>
    </citation>
    <scope>NUCLEOTIDE SEQUENCE [LARGE SCALE GENOMIC DNA]</scope>
    <source>
        <tissue evidence="2">The whole plant</tissue>
    </source>
</reference>
<protein>
    <submittedName>
        <fullName evidence="2">Uncharacterized protein</fullName>
    </submittedName>
</protein>
<accession>A0A2I0WPP3</accession>
<dbReference type="AlphaFoldDB" id="A0A2I0WPP3"/>
<dbReference type="Proteomes" id="UP000233837">
    <property type="component" value="Unassembled WGS sequence"/>
</dbReference>
<organism evidence="2 3">
    <name type="scientific">Dendrobium catenatum</name>
    <dbReference type="NCBI Taxonomy" id="906689"/>
    <lineage>
        <taxon>Eukaryota</taxon>
        <taxon>Viridiplantae</taxon>
        <taxon>Streptophyta</taxon>
        <taxon>Embryophyta</taxon>
        <taxon>Tracheophyta</taxon>
        <taxon>Spermatophyta</taxon>
        <taxon>Magnoliopsida</taxon>
        <taxon>Liliopsida</taxon>
        <taxon>Asparagales</taxon>
        <taxon>Orchidaceae</taxon>
        <taxon>Epidendroideae</taxon>
        <taxon>Malaxideae</taxon>
        <taxon>Dendrobiinae</taxon>
        <taxon>Dendrobium</taxon>
    </lineage>
</organism>
<sequence>MVSGTQKTSNFAFSGQKFDPEWSGKPNQANRLADRRRHELRTGLAACAAALLAPRDSLARDPSSACLGLLYGPSLARCANQFEPTLGPRRLVVGRRFEPVASGCPNKQMLEFFF</sequence>
<evidence type="ECO:0000256" key="1">
    <source>
        <dbReference type="SAM" id="MobiDB-lite"/>
    </source>
</evidence>
<reference evidence="2 3" key="2">
    <citation type="journal article" date="2017" name="Nature">
        <title>The Apostasia genome and the evolution of orchids.</title>
        <authorList>
            <person name="Zhang G.Q."/>
            <person name="Liu K.W."/>
            <person name="Li Z."/>
            <person name="Lohaus R."/>
            <person name="Hsiao Y.Y."/>
            <person name="Niu S.C."/>
            <person name="Wang J.Y."/>
            <person name="Lin Y.C."/>
            <person name="Xu Q."/>
            <person name="Chen L.J."/>
            <person name="Yoshida K."/>
            <person name="Fujiwara S."/>
            <person name="Wang Z.W."/>
            <person name="Zhang Y.Q."/>
            <person name="Mitsuda N."/>
            <person name="Wang M."/>
            <person name="Liu G.H."/>
            <person name="Pecoraro L."/>
            <person name="Huang H.X."/>
            <person name="Xiao X.J."/>
            <person name="Lin M."/>
            <person name="Wu X.Y."/>
            <person name="Wu W.L."/>
            <person name="Chen Y.Y."/>
            <person name="Chang S.B."/>
            <person name="Sakamoto S."/>
            <person name="Ohme-Takagi M."/>
            <person name="Yagi M."/>
            <person name="Zeng S.J."/>
            <person name="Shen C.Y."/>
            <person name="Yeh C.M."/>
            <person name="Luo Y.B."/>
            <person name="Tsai W.C."/>
            <person name="Van de Peer Y."/>
            <person name="Liu Z.J."/>
        </authorList>
    </citation>
    <scope>NUCLEOTIDE SEQUENCE [LARGE SCALE GENOMIC DNA]</scope>
    <source>
        <tissue evidence="2">The whole plant</tissue>
    </source>
</reference>
<evidence type="ECO:0000313" key="2">
    <source>
        <dbReference type="EMBL" id="PKU77639.1"/>
    </source>
</evidence>
<feature type="region of interest" description="Disordered" evidence="1">
    <location>
        <begin position="1"/>
        <end position="35"/>
    </location>
</feature>
<name>A0A2I0WPP3_9ASPA</name>
<evidence type="ECO:0000313" key="3">
    <source>
        <dbReference type="Proteomes" id="UP000233837"/>
    </source>
</evidence>
<dbReference type="EMBL" id="KZ502491">
    <property type="protein sequence ID" value="PKU77639.1"/>
    <property type="molecule type" value="Genomic_DNA"/>
</dbReference>
<keyword evidence="3" id="KW-1185">Reference proteome</keyword>
<feature type="compositionally biased region" description="Polar residues" evidence="1">
    <location>
        <begin position="1"/>
        <end position="13"/>
    </location>
</feature>